<dbReference type="Pfam" id="PF13577">
    <property type="entry name" value="SnoaL_4"/>
    <property type="match status" value="1"/>
</dbReference>
<dbReference type="InterPro" id="IPR032710">
    <property type="entry name" value="NTF2-like_dom_sf"/>
</dbReference>
<sequence>MTTEDLDSLERLLAERACERLVLELVHRLDLGEPGTVADLFTPDGVWEWPYDGRRVEGREALRRYFGARPADRLSRRMCTNILVTVHSADTATATTYFATYRVDGHTEGTLVPPRLPANIGHYEDTFRKAEGEWLFARRTLVLPFGGPTERLGVSDRADAQRVAAIAGEAVAKAR</sequence>
<dbReference type="SUPFAM" id="SSF54427">
    <property type="entry name" value="NTF2-like"/>
    <property type="match status" value="1"/>
</dbReference>
<dbReference type="Gene3D" id="3.10.450.50">
    <property type="match status" value="1"/>
</dbReference>
<feature type="domain" description="SnoaL-like" evidence="1">
    <location>
        <begin position="10"/>
        <end position="140"/>
    </location>
</feature>
<accession>A0ABV9XC17</accession>
<organism evidence="2 3">
    <name type="scientific">Streptomyces coeruleoprunus</name>
    <dbReference type="NCBI Taxonomy" id="285563"/>
    <lineage>
        <taxon>Bacteria</taxon>
        <taxon>Bacillati</taxon>
        <taxon>Actinomycetota</taxon>
        <taxon>Actinomycetes</taxon>
        <taxon>Kitasatosporales</taxon>
        <taxon>Streptomycetaceae</taxon>
        <taxon>Streptomyces</taxon>
    </lineage>
</organism>
<proteinExistence type="predicted"/>
<dbReference type="InterPro" id="IPR037401">
    <property type="entry name" value="SnoaL-like"/>
</dbReference>
<gene>
    <name evidence="2" type="ORF">ACFPM3_06065</name>
</gene>
<evidence type="ECO:0000313" key="2">
    <source>
        <dbReference type="EMBL" id="MFC5021715.1"/>
    </source>
</evidence>
<dbReference type="RefSeq" id="WP_345693660.1">
    <property type="nucleotide sequence ID" value="NZ_BAABIT010000001.1"/>
</dbReference>
<dbReference type="EMBL" id="JBHSJD010000002">
    <property type="protein sequence ID" value="MFC5021715.1"/>
    <property type="molecule type" value="Genomic_DNA"/>
</dbReference>
<evidence type="ECO:0000259" key="1">
    <source>
        <dbReference type="Pfam" id="PF13577"/>
    </source>
</evidence>
<reference evidence="3" key="1">
    <citation type="journal article" date="2019" name="Int. J. Syst. Evol. Microbiol.">
        <title>The Global Catalogue of Microorganisms (GCM) 10K type strain sequencing project: providing services to taxonomists for standard genome sequencing and annotation.</title>
        <authorList>
            <consortium name="The Broad Institute Genomics Platform"/>
            <consortium name="The Broad Institute Genome Sequencing Center for Infectious Disease"/>
            <person name="Wu L."/>
            <person name="Ma J."/>
        </authorList>
    </citation>
    <scope>NUCLEOTIDE SEQUENCE [LARGE SCALE GENOMIC DNA]</scope>
    <source>
        <strain evidence="3">CGMCC 4.1648</strain>
    </source>
</reference>
<comment type="caution">
    <text evidence="2">The sequence shown here is derived from an EMBL/GenBank/DDBJ whole genome shotgun (WGS) entry which is preliminary data.</text>
</comment>
<protein>
    <submittedName>
        <fullName evidence="2">Nuclear transport factor 2 family protein</fullName>
    </submittedName>
</protein>
<keyword evidence="3" id="KW-1185">Reference proteome</keyword>
<evidence type="ECO:0000313" key="3">
    <source>
        <dbReference type="Proteomes" id="UP001595829"/>
    </source>
</evidence>
<dbReference type="Proteomes" id="UP001595829">
    <property type="component" value="Unassembled WGS sequence"/>
</dbReference>
<name>A0ABV9XC17_9ACTN</name>
<dbReference type="CDD" id="cd00531">
    <property type="entry name" value="NTF2_like"/>
    <property type="match status" value="1"/>
</dbReference>